<dbReference type="PROSITE" id="PS00175">
    <property type="entry name" value="PG_MUTASE"/>
    <property type="match status" value="1"/>
</dbReference>
<dbReference type="InterPro" id="IPR013078">
    <property type="entry name" value="His_Pase_superF_clade-1"/>
</dbReference>
<accession>A0A939BM15</accession>
<dbReference type="GO" id="GO:0009236">
    <property type="term" value="P:cobalamin biosynthetic process"/>
    <property type="evidence" value="ECO:0007669"/>
    <property type="project" value="UniProtKB-UniRule"/>
</dbReference>
<comment type="caution">
    <text evidence="5">The sequence shown here is derived from an EMBL/GenBank/DDBJ whole genome shotgun (WGS) entry which is preliminary data.</text>
</comment>
<dbReference type="InterPro" id="IPR029033">
    <property type="entry name" value="His_PPase_superfam"/>
</dbReference>
<feature type="site" description="Transition state stabilizer" evidence="4">
    <location>
        <position position="151"/>
    </location>
</feature>
<dbReference type="GO" id="GO:0005524">
    <property type="term" value="F:ATP binding"/>
    <property type="evidence" value="ECO:0007669"/>
    <property type="project" value="InterPro"/>
</dbReference>
<keyword evidence="6" id="KW-1185">Reference proteome</keyword>
<organism evidence="5 6">
    <name type="scientific">Halanaerobacter jeridensis</name>
    <dbReference type="NCBI Taxonomy" id="706427"/>
    <lineage>
        <taxon>Bacteria</taxon>
        <taxon>Bacillati</taxon>
        <taxon>Bacillota</taxon>
        <taxon>Clostridia</taxon>
        <taxon>Halanaerobiales</taxon>
        <taxon>Halobacteroidaceae</taxon>
        <taxon>Halanaerobacter</taxon>
    </lineage>
</organism>
<dbReference type="SMART" id="SM00855">
    <property type="entry name" value="PGAM"/>
    <property type="match status" value="1"/>
</dbReference>
<dbReference type="PANTHER" id="PTHR48100">
    <property type="entry name" value="BROAD-SPECIFICITY PHOSPHATASE YOR283W-RELATED"/>
    <property type="match status" value="1"/>
</dbReference>
<dbReference type="NCBIfam" id="TIGR03162">
    <property type="entry name" value="ribazole_cobC"/>
    <property type="match status" value="1"/>
</dbReference>
<feature type="binding site" evidence="3">
    <location>
        <begin position="9"/>
        <end position="16"/>
    </location>
    <ligand>
        <name>substrate</name>
    </ligand>
</feature>
<dbReference type="InterPro" id="IPR017578">
    <property type="entry name" value="Ribazole_CobC"/>
</dbReference>
<evidence type="ECO:0000256" key="3">
    <source>
        <dbReference type="PIRSR" id="PIRSR613078-2"/>
    </source>
</evidence>
<gene>
    <name evidence="5" type="ORF">JOC47_000219</name>
</gene>
<proteinExistence type="predicted"/>
<dbReference type="GO" id="GO:0006003">
    <property type="term" value="P:fructose 2,6-bisphosphate metabolic process"/>
    <property type="evidence" value="ECO:0007669"/>
    <property type="project" value="InterPro"/>
</dbReference>
<feature type="active site" description="Proton donor/acceptor" evidence="2">
    <location>
        <position position="83"/>
    </location>
</feature>
<dbReference type="Proteomes" id="UP000774000">
    <property type="component" value="Unassembled WGS sequence"/>
</dbReference>
<dbReference type="EMBL" id="JAFBDQ010000001">
    <property type="protein sequence ID" value="MBM7555395.1"/>
    <property type="molecule type" value="Genomic_DNA"/>
</dbReference>
<evidence type="ECO:0000256" key="4">
    <source>
        <dbReference type="PIRSR" id="PIRSR613078-3"/>
    </source>
</evidence>
<dbReference type="Pfam" id="PF00300">
    <property type="entry name" value="His_Phos_1"/>
    <property type="match status" value="1"/>
</dbReference>
<evidence type="ECO:0000256" key="2">
    <source>
        <dbReference type="PIRSR" id="PIRSR613078-1"/>
    </source>
</evidence>
<protein>
    <recommendedName>
        <fullName evidence="1">Alpha-ribazole phosphatase</fullName>
        <ecNumber evidence="1">3.1.3.73</ecNumber>
    </recommendedName>
</protein>
<sequence length="206" mass="23970">MVTKLILVRHGETDWNKEARFQGNKNVALNQNGEKQAHKLAKRLANEKIDVIYSSDLDRAYKTAKIIAALHKLPIQQRSNLQEIDFGVWEGLTYEEIKEHYPKQFELWDQNPKENGPEQGESLKDIERRVFETIEEILDEHQGQTILVTAHGGVNRVIISNFLEMPLEKCWRLNQANTAVNIINIYQSEIILESFNSIYHLRSDNF</sequence>
<feature type="active site" description="Tele-phosphohistidine intermediate" evidence="2">
    <location>
        <position position="10"/>
    </location>
</feature>
<dbReference type="CDD" id="cd07067">
    <property type="entry name" value="HP_PGM_like"/>
    <property type="match status" value="1"/>
</dbReference>
<dbReference type="InterPro" id="IPR003094">
    <property type="entry name" value="6Pfruct_kin"/>
</dbReference>
<reference evidence="5" key="1">
    <citation type="submission" date="2021-01" db="EMBL/GenBank/DDBJ databases">
        <title>Genomic Encyclopedia of Type Strains, Phase IV (KMG-IV): sequencing the most valuable type-strain genomes for metagenomic binning, comparative biology and taxonomic classification.</title>
        <authorList>
            <person name="Goeker M."/>
        </authorList>
    </citation>
    <scope>NUCLEOTIDE SEQUENCE</scope>
    <source>
        <strain evidence="5">DSM 23230</strain>
    </source>
</reference>
<evidence type="ECO:0000313" key="6">
    <source>
        <dbReference type="Proteomes" id="UP000774000"/>
    </source>
</evidence>
<dbReference type="EC" id="3.1.3.73" evidence="1"/>
<evidence type="ECO:0000313" key="5">
    <source>
        <dbReference type="EMBL" id="MBM7555395.1"/>
    </source>
</evidence>
<dbReference type="RefSeq" id="WP_204700112.1">
    <property type="nucleotide sequence ID" value="NZ_JAFBDQ010000001.1"/>
</dbReference>
<dbReference type="InterPro" id="IPR001345">
    <property type="entry name" value="PG/BPGM_mutase_AS"/>
</dbReference>
<name>A0A939BM15_9FIRM</name>
<dbReference type="PIRSF" id="PIRSF000709">
    <property type="entry name" value="6PFK_2-Ptase"/>
    <property type="match status" value="1"/>
</dbReference>
<evidence type="ECO:0000256" key="1">
    <source>
        <dbReference type="NCBIfam" id="TIGR03162"/>
    </source>
</evidence>
<dbReference type="PRINTS" id="PR00991">
    <property type="entry name" value="6PFRUCTKNASE"/>
</dbReference>
<dbReference type="PANTHER" id="PTHR48100:SF10">
    <property type="entry name" value="2-CARBOXY-D-ARABINITOL-1-PHOSPHATASE-RELATED"/>
    <property type="match status" value="1"/>
</dbReference>
<dbReference type="AlphaFoldDB" id="A0A939BM15"/>
<dbReference type="GO" id="GO:0043755">
    <property type="term" value="F:alpha-ribazole phosphatase activity"/>
    <property type="evidence" value="ECO:0007669"/>
    <property type="project" value="UniProtKB-UniRule"/>
</dbReference>
<feature type="binding site" evidence="3">
    <location>
        <position position="59"/>
    </location>
    <ligand>
        <name>substrate</name>
    </ligand>
</feature>
<dbReference type="InterPro" id="IPR050275">
    <property type="entry name" value="PGM_Phosphatase"/>
</dbReference>
<dbReference type="Gene3D" id="3.40.50.1240">
    <property type="entry name" value="Phosphoglycerate mutase-like"/>
    <property type="match status" value="1"/>
</dbReference>
<dbReference type="SUPFAM" id="SSF53254">
    <property type="entry name" value="Phosphoglycerate mutase-like"/>
    <property type="match status" value="1"/>
</dbReference>